<dbReference type="RefSeq" id="WP_242993447.1">
    <property type="nucleotide sequence ID" value="NZ_NOKA02000053.1"/>
</dbReference>
<name>A0A318ESK2_9FIRM</name>
<protein>
    <recommendedName>
        <fullName evidence="4">Calpain catalytic domain-containing protein</fullName>
    </recommendedName>
</protein>
<evidence type="ECO:0000313" key="3">
    <source>
        <dbReference type="Proteomes" id="UP000247523"/>
    </source>
</evidence>
<organism evidence="2 3">
    <name type="scientific">Lachnotalea glycerini</name>
    <dbReference type="NCBI Taxonomy" id="1763509"/>
    <lineage>
        <taxon>Bacteria</taxon>
        <taxon>Bacillati</taxon>
        <taxon>Bacillota</taxon>
        <taxon>Clostridia</taxon>
        <taxon>Lachnospirales</taxon>
        <taxon>Lachnospiraceae</taxon>
        <taxon>Lachnotalea</taxon>
    </lineage>
</organism>
<comment type="caution">
    <text evidence="2">The sequence shown here is derived from an EMBL/GenBank/DDBJ whole genome shotgun (WGS) entry which is preliminary data.</text>
</comment>
<proteinExistence type="predicted"/>
<gene>
    <name evidence="2" type="ORF">C8E03_10394</name>
</gene>
<feature type="signal peptide" evidence="1">
    <location>
        <begin position="1"/>
        <end position="35"/>
    </location>
</feature>
<accession>A0A318ESK2</accession>
<dbReference type="AlphaFoldDB" id="A0A318ESK2"/>
<reference evidence="2 3" key="1">
    <citation type="submission" date="2018-05" db="EMBL/GenBank/DDBJ databases">
        <title>Genomic Encyclopedia of Type Strains, Phase IV (KMG-IV): sequencing the most valuable type-strain genomes for metagenomic binning, comparative biology and taxonomic classification.</title>
        <authorList>
            <person name="Goeker M."/>
        </authorList>
    </citation>
    <scope>NUCLEOTIDE SEQUENCE [LARGE SCALE GENOMIC DNA]</scope>
    <source>
        <strain evidence="2 3">DSM 28816</strain>
    </source>
</reference>
<dbReference type="InterPro" id="IPR038765">
    <property type="entry name" value="Papain-like_cys_pep_sf"/>
</dbReference>
<feature type="chain" id="PRO_5016318521" description="Calpain catalytic domain-containing protein" evidence="1">
    <location>
        <begin position="36"/>
        <end position="248"/>
    </location>
</feature>
<evidence type="ECO:0000256" key="1">
    <source>
        <dbReference type="SAM" id="SignalP"/>
    </source>
</evidence>
<evidence type="ECO:0000313" key="2">
    <source>
        <dbReference type="EMBL" id="PXV91537.1"/>
    </source>
</evidence>
<sequence length="248" mass="26675">MGKIKMNHFKMKVAASCLSFTIAVGTLFTPISAFATASNPATQLDGELSTFHQGNVGDCGAVSAIQALDNSVYGRTLLQKLITVNSNGSYTLNFGSGKKTVSKSEVTNAYITGDLDARVIEAGLQKAMNVYNSCFACDVFTTMTGFKQKTVYGASQKTSVINALAAKFESGQGAMAACDFTIADSSKGIIGDGGHSYSIRWVDSNIVVVINPWDTSGLIYMSRSQFENSIRYMTYVDENAKKVVVYWN</sequence>
<dbReference type="EMBL" id="QICS01000003">
    <property type="protein sequence ID" value="PXV91537.1"/>
    <property type="molecule type" value="Genomic_DNA"/>
</dbReference>
<dbReference type="SUPFAM" id="SSF54001">
    <property type="entry name" value="Cysteine proteinases"/>
    <property type="match status" value="1"/>
</dbReference>
<keyword evidence="1" id="KW-0732">Signal</keyword>
<evidence type="ECO:0008006" key="4">
    <source>
        <dbReference type="Google" id="ProtNLM"/>
    </source>
</evidence>
<dbReference type="Proteomes" id="UP000247523">
    <property type="component" value="Unassembled WGS sequence"/>
</dbReference>